<dbReference type="InterPro" id="IPR013783">
    <property type="entry name" value="Ig-like_fold"/>
</dbReference>
<dbReference type="Gene3D" id="3.30.70.270">
    <property type="match status" value="1"/>
</dbReference>
<dbReference type="SUPFAM" id="SSF55073">
    <property type="entry name" value="Nucleotide cyclase"/>
    <property type="match status" value="1"/>
</dbReference>
<dbReference type="CDD" id="cd01949">
    <property type="entry name" value="GGDEF"/>
    <property type="match status" value="1"/>
</dbReference>
<reference evidence="3" key="1">
    <citation type="submission" date="2018-06" db="EMBL/GenBank/DDBJ databases">
        <authorList>
            <person name="Zhirakovskaya E."/>
        </authorList>
    </citation>
    <scope>NUCLEOTIDE SEQUENCE</scope>
</reference>
<accession>A0A3B0VP42</accession>
<organism evidence="3">
    <name type="scientific">hydrothermal vent metagenome</name>
    <dbReference type="NCBI Taxonomy" id="652676"/>
    <lineage>
        <taxon>unclassified sequences</taxon>
        <taxon>metagenomes</taxon>
        <taxon>ecological metagenomes</taxon>
    </lineage>
</organism>
<dbReference type="FunFam" id="3.30.70.270:FF:000001">
    <property type="entry name" value="Diguanylate cyclase domain protein"/>
    <property type="match status" value="1"/>
</dbReference>
<keyword evidence="1" id="KW-0472">Membrane</keyword>
<dbReference type="InterPro" id="IPR000160">
    <property type="entry name" value="GGDEF_dom"/>
</dbReference>
<evidence type="ECO:0000313" key="3">
    <source>
        <dbReference type="EMBL" id="VAW45285.1"/>
    </source>
</evidence>
<dbReference type="PANTHER" id="PTHR45138">
    <property type="entry name" value="REGULATORY COMPONENTS OF SENSORY TRANSDUCTION SYSTEM"/>
    <property type="match status" value="1"/>
</dbReference>
<dbReference type="Pfam" id="PF07495">
    <property type="entry name" value="Y_Y_Y"/>
    <property type="match status" value="1"/>
</dbReference>
<feature type="transmembrane region" description="Helical" evidence="1">
    <location>
        <begin position="80"/>
        <end position="97"/>
    </location>
</feature>
<dbReference type="SMART" id="SM00267">
    <property type="entry name" value="GGDEF"/>
    <property type="match status" value="1"/>
</dbReference>
<dbReference type="EMBL" id="UOFA01000179">
    <property type="protein sequence ID" value="VAW45285.1"/>
    <property type="molecule type" value="Genomic_DNA"/>
</dbReference>
<dbReference type="PANTHER" id="PTHR45138:SF9">
    <property type="entry name" value="DIGUANYLATE CYCLASE DGCM-RELATED"/>
    <property type="match status" value="1"/>
</dbReference>
<dbReference type="NCBIfam" id="TIGR00254">
    <property type="entry name" value="GGDEF"/>
    <property type="match status" value="1"/>
</dbReference>
<name>A0A3B0VP42_9ZZZZ</name>
<feature type="domain" description="GGDEF" evidence="2">
    <location>
        <begin position="162"/>
        <end position="294"/>
    </location>
</feature>
<dbReference type="GO" id="GO:0052621">
    <property type="term" value="F:diguanylate cyclase activity"/>
    <property type="evidence" value="ECO:0007669"/>
    <property type="project" value="TreeGrafter"/>
</dbReference>
<dbReference type="InterPro" id="IPR029787">
    <property type="entry name" value="Nucleotide_cyclase"/>
</dbReference>
<dbReference type="PROSITE" id="PS50887">
    <property type="entry name" value="GGDEF"/>
    <property type="match status" value="1"/>
</dbReference>
<dbReference type="InterPro" id="IPR050469">
    <property type="entry name" value="Diguanylate_Cyclase"/>
</dbReference>
<dbReference type="Gene3D" id="2.60.40.10">
    <property type="entry name" value="Immunoglobulins"/>
    <property type="match status" value="1"/>
</dbReference>
<proteinExistence type="predicted"/>
<dbReference type="AlphaFoldDB" id="A0A3B0VP42"/>
<evidence type="ECO:0000259" key="2">
    <source>
        <dbReference type="PROSITE" id="PS50887"/>
    </source>
</evidence>
<protein>
    <submittedName>
        <fullName evidence="3">Diguanylate cyclase/phosphodiesterase (GGDEF &amp; EAL domains) with PAS/PAC sensor(S)</fullName>
    </submittedName>
</protein>
<keyword evidence="1" id="KW-1133">Transmembrane helix</keyword>
<dbReference type="InterPro" id="IPR011123">
    <property type="entry name" value="Y_Y_Y"/>
</dbReference>
<sequence>MAFEFAALDFKSPEQIKYRYRILGLYEDWLNISSNRLLELSHLNSGDYQIEVKAINNAGRWSEQLMSINLSIHPVWWNRGWVRVLFGALFIILVILYHQFRTHKIRRLNLRLENEVKSRTSELHDLNAQLKTAAHSDYLTKLPNRMAFIKAIEEKHQQGIGNNDCIVMADIDYFKQINDQYGHDAGDLILVKVGELMHEMIREDDLIARWGGEEFIFYFEGKGAAKILPMINRIRQTIEKAQFKYVEKIIPITLTFGICQSQQGMSLNDCIIRADEAMYEGKAQGRNAVRIAEFKET</sequence>
<dbReference type="Pfam" id="PF00990">
    <property type="entry name" value="GGDEF"/>
    <property type="match status" value="1"/>
</dbReference>
<evidence type="ECO:0000256" key="1">
    <source>
        <dbReference type="SAM" id="Phobius"/>
    </source>
</evidence>
<keyword evidence="1" id="KW-0812">Transmembrane</keyword>
<dbReference type="InterPro" id="IPR043128">
    <property type="entry name" value="Rev_trsase/Diguanyl_cyclase"/>
</dbReference>
<gene>
    <name evidence="3" type="ORF">MNBD_GAMMA02-273</name>
</gene>